<evidence type="ECO:0000313" key="3">
    <source>
        <dbReference type="Proteomes" id="UP000094385"/>
    </source>
</evidence>
<dbReference type="PANTHER" id="PTHR39472">
    <property type="entry name" value="EXPRESSED PROTEIN"/>
    <property type="match status" value="1"/>
</dbReference>
<sequence>MTDPNMNVLWSMIVELSTTLNANREATARLFRLAESVASTSTAALSATSTTNALAALEQRAKAQQSSEQIETDDNPNAPSGLLSGQGHDPSSLVSENESLQQEIQYLRRENDDLDLMVQQYDHTIQRIMEGLRVYATDHSQNILDIHKLYAIKLRSEQDRYDALHTLYTEQEQRIKALTSHLRNAYQYSCTGSPGNGSNSQEGETEPMMLYRLIYELQTENDGLKKASGIDNRADDV</sequence>
<proteinExistence type="predicted"/>
<accession>A0A1E3PYK1</accession>
<protein>
    <submittedName>
        <fullName evidence="2">Uncharacterized protein</fullName>
    </submittedName>
</protein>
<evidence type="ECO:0000313" key="2">
    <source>
        <dbReference type="EMBL" id="ODQ70529.1"/>
    </source>
</evidence>
<dbReference type="EMBL" id="KV454300">
    <property type="protein sequence ID" value="ODQ70529.1"/>
    <property type="molecule type" value="Genomic_DNA"/>
</dbReference>
<feature type="region of interest" description="Disordered" evidence="1">
    <location>
        <begin position="57"/>
        <end position="99"/>
    </location>
</feature>
<dbReference type="Proteomes" id="UP000094385">
    <property type="component" value="Unassembled WGS sequence"/>
</dbReference>
<dbReference type="STRING" id="675824.A0A1E3PYK1"/>
<name>A0A1E3PYK1_LIPST</name>
<gene>
    <name evidence="2" type="ORF">LIPSTDRAFT_74843</name>
</gene>
<dbReference type="PANTHER" id="PTHR39472:SF1">
    <property type="entry name" value="EXPRESSED PROTEIN"/>
    <property type="match status" value="1"/>
</dbReference>
<dbReference type="OrthoDB" id="21214at2759"/>
<organism evidence="2 3">
    <name type="scientific">Lipomyces starkeyi NRRL Y-11557</name>
    <dbReference type="NCBI Taxonomy" id="675824"/>
    <lineage>
        <taxon>Eukaryota</taxon>
        <taxon>Fungi</taxon>
        <taxon>Dikarya</taxon>
        <taxon>Ascomycota</taxon>
        <taxon>Saccharomycotina</taxon>
        <taxon>Lipomycetes</taxon>
        <taxon>Lipomycetales</taxon>
        <taxon>Lipomycetaceae</taxon>
        <taxon>Lipomyces</taxon>
    </lineage>
</organism>
<dbReference type="AlphaFoldDB" id="A0A1E3PYK1"/>
<evidence type="ECO:0000256" key="1">
    <source>
        <dbReference type="SAM" id="MobiDB-lite"/>
    </source>
</evidence>
<keyword evidence="3" id="KW-1185">Reference proteome</keyword>
<reference evidence="2 3" key="1">
    <citation type="journal article" date="2016" name="Proc. Natl. Acad. Sci. U.S.A.">
        <title>Comparative genomics of biotechnologically important yeasts.</title>
        <authorList>
            <person name="Riley R."/>
            <person name="Haridas S."/>
            <person name="Wolfe K.H."/>
            <person name="Lopes M.R."/>
            <person name="Hittinger C.T."/>
            <person name="Goeker M."/>
            <person name="Salamov A.A."/>
            <person name="Wisecaver J.H."/>
            <person name="Long T.M."/>
            <person name="Calvey C.H."/>
            <person name="Aerts A.L."/>
            <person name="Barry K.W."/>
            <person name="Choi C."/>
            <person name="Clum A."/>
            <person name="Coughlan A.Y."/>
            <person name="Deshpande S."/>
            <person name="Douglass A.P."/>
            <person name="Hanson S.J."/>
            <person name="Klenk H.-P."/>
            <person name="LaButti K.M."/>
            <person name="Lapidus A."/>
            <person name="Lindquist E.A."/>
            <person name="Lipzen A.M."/>
            <person name="Meier-Kolthoff J.P."/>
            <person name="Ohm R.A."/>
            <person name="Otillar R.P."/>
            <person name="Pangilinan J.L."/>
            <person name="Peng Y."/>
            <person name="Rokas A."/>
            <person name="Rosa C.A."/>
            <person name="Scheuner C."/>
            <person name="Sibirny A.A."/>
            <person name="Slot J.C."/>
            <person name="Stielow J.B."/>
            <person name="Sun H."/>
            <person name="Kurtzman C.P."/>
            <person name="Blackwell M."/>
            <person name="Grigoriev I.V."/>
            <person name="Jeffries T.W."/>
        </authorList>
    </citation>
    <scope>NUCLEOTIDE SEQUENCE [LARGE SCALE GENOMIC DNA]</scope>
    <source>
        <strain evidence="2 3">NRRL Y-11557</strain>
    </source>
</reference>